<dbReference type="PANTHER" id="PTHR45631:SF206">
    <property type="entry name" value="PROTEIN KINASE DOMAIN-CONTAINING PROTEIN"/>
    <property type="match status" value="1"/>
</dbReference>
<feature type="chain" id="PRO_5046134083" description="Malectin-like domain-containing protein" evidence="6">
    <location>
        <begin position="24"/>
        <end position="224"/>
    </location>
</feature>
<keyword evidence="9" id="KW-1185">Reference proteome</keyword>
<evidence type="ECO:0000256" key="4">
    <source>
        <dbReference type="ARBA" id="ARBA00022989"/>
    </source>
</evidence>
<organism evidence="8 9">
    <name type="scientific">Vitis vinifera</name>
    <name type="common">Grape</name>
    <dbReference type="NCBI Taxonomy" id="29760"/>
    <lineage>
        <taxon>Eukaryota</taxon>
        <taxon>Viridiplantae</taxon>
        <taxon>Streptophyta</taxon>
        <taxon>Embryophyta</taxon>
        <taxon>Tracheophyta</taxon>
        <taxon>Spermatophyta</taxon>
        <taxon>Magnoliopsida</taxon>
        <taxon>eudicotyledons</taxon>
        <taxon>Gunneridae</taxon>
        <taxon>Pentapetalae</taxon>
        <taxon>rosids</taxon>
        <taxon>Vitales</taxon>
        <taxon>Vitaceae</taxon>
        <taxon>Viteae</taxon>
        <taxon>Vitis</taxon>
    </lineage>
</organism>
<feature type="domain" description="Malectin-like" evidence="7">
    <location>
        <begin position="44"/>
        <end position="219"/>
    </location>
</feature>
<dbReference type="InterPro" id="IPR024788">
    <property type="entry name" value="Malectin-like_Carb-bd_dom"/>
</dbReference>
<dbReference type="EMBL" id="CP126656">
    <property type="protein sequence ID" value="WJZ94455.1"/>
    <property type="molecule type" value="Genomic_DNA"/>
</dbReference>
<dbReference type="Pfam" id="PF12819">
    <property type="entry name" value="Malectin_like"/>
    <property type="match status" value="1"/>
</dbReference>
<proteinExistence type="predicted"/>
<evidence type="ECO:0000313" key="9">
    <source>
        <dbReference type="Proteomes" id="UP001227230"/>
    </source>
</evidence>
<accession>A0ABY9CGE5</accession>
<reference evidence="8 9" key="1">
    <citation type="journal article" date="2023" name="Hortic Res">
        <title>The complete reference genome for grapevine (Vitis vinifera L.) genetics and breeding.</title>
        <authorList>
            <person name="Shi X."/>
            <person name="Cao S."/>
            <person name="Wang X."/>
            <person name="Huang S."/>
            <person name="Wang Y."/>
            <person name="Liu Z."/>
            <person name="Liu W."/>
            <person name="Leng X."/>
            <person name="Peng Y."/>
            <person name="Wang N."/>
            <person name="Wang Y."/>
            <person name="Ma Z."/>
            <person name="Xu X."/>
            <person name="Zhang F."/>
            <person name="Xue H."/>
            <person name="Zhong H."/>
            <person name="Wang Y."/>
            <person name="Zhang K."/>
            <person name="Velt A."/>
            <person name="Avia K."/>
            <person name="Holtgrawe D."/>
            <person name="Grimplet J."/>
            <person name="Matus J.T."/>
            <person name="Ware D."/>
            <person name="Wu X."/>
            <person name="Wang H."/>
            <person name="Liu C."/>
            <person name="Fang Y."/>
            <person name="Rustenholz C."/>
            <person name="Cheng Z."/>
            <person name="Xiao H."/>
            <person name="Zhou Y."/>
        </authorList>
    </citation>
    <scope>NUCLEOTIDE SEQUENCE [LARGE SCALE GENOMIC DNA]</scope>
    <source>
        <strain evidence="9">cv. Pinot noir / PN40024</strain>
        <tissue evidence="8">Leaf</tissue>
    </source>
</reference>
<evidence type="ECO:0000259" key="7">
    <source>
        <dbReference type="Pfam" id="PF12819"/>
    </source>
</evidence>
<dbReference type="PANTHER" id="PTHR45631">
    <property type="entry name" value="OS07G0107800 PROTEIN-RELATED"/>
    <property type="match status" value="1"/>
</dbReference>
<keyword evidence="4" id="KW-1133">Transmembrane helix</keyword>
<evidence type="ECO:0000313" key="8">
    <source>
        <dbReference type="EMBL" id="WJZ94455.1"/>
    </source>
</evidence>
<sequence>MDGRPTLIWLLIFSLHTSGWVSGTFHGIYSCRRELTATKGFISIDCGIAPDSHYIDDGLQILYISDEDFIDTGINYNVSMEYIDNNASKQYMNVRSFPEGNKNCYTLRPEGGKGNKYFIRAWFKYGNYDSKNQLPKFKLYLGADEWATVNIDNPSNTIRKEIMNVPTTDDLYVYLVNIGSGTPFISTLELRPLNNSIYDKSEPGSLLLFNRWDFGKEEDDYLIR</sequence>
<dbReference type="PROSITE" id="PS51257">
    <property type="entry name" value="PROKAR_LIPOPROTEIN"/>
    <property type="match status" value="1"/>
</dbReference>
<evidence type="ECO:0000256" key="1">
    <source>
        <dbReference type="ARBA" id="ARBA00004167"/>
    </source>
</evidence>
<evidence type="ECO:0000256" key="2">
    <source>
        <dbReference type="ARBA" id="ARBA00022692"/>
    </source>
</evidence>
<name>A0ABY9CGE5_VITVI</name>
<protein>
    <recommendedName>
        <fullName evidence="7">Malectin-like domain-containing protein</fullName>
    </recommendedName>
</protein>
<gene>
    <name evidence="8" type="ORF">VitviT2T_013312</name>
</gene>
<feature type="signal peptide" evidence="6">
    <location>
        <begin position="1"/>
        <end position="23"/>
    </location>
</feature>
<evidence type="ECO:0000256" key="3">
    <source>
        <dbReference type="ARBA" id="ARBA00022729"/>
    </source>
</evidence>
<keyword evidence="2" id="KW-0812">Transmembrane</keyword>
<evidence type="ECO:0000256" key="5">
    <source>
        <dbReference type="ARBA" id="ARBA00023136"/>
    </source>
</evidence>
<evidence type="ECO:0000256" key="6">
    <source>
        <dbReference type="SAM" id="SignalP"/>
    </source>
</evidence>
<dbReference type="Proteomes" id="UP001227230">
    <property type="component" value="Chromosome 9"/>
</dbReference>
<comment type="subcellular location">
    <subcellularLocation>
        <location evidence="1">Membrane</location>
        <topology evidence="1">Single-pass membrane protein</topology>
    </subcellularLocation>
</comment>
<keyword evidence="3 6" id="KW-0732">Signal</keyword>
<keyword evidence="5" id="KW-0472">Membrane</keyword>